<feature type="domain" description="N-acetyltransferase" evidence="1">
    <location>
        <begin position="1"/>
        <end position="145"/>
    </location>
</feature>
<dbReference type="Pfam" id="PF13673">
    <property type="entry name" value="Acetyltransf_10"/>
    <property type="match status" value="1"/>
</dbReference>
<dbReference type="CDD" id="cd04301">
    <property type="entry name" value="NAT_SF"/>
    <property type="match status" value="1"/>
</dbReference>
<dbReference type="eggNOG" id="COG0456">
    <property type="taxonomic scope" value="Bacteria"/>
</dbReference>
<comment type="caution">
    <text evidence="2">The sequence shown here is derived from an EMBL/GenBank/DDBJ whole genome shotgun (WGS) entry which is preliminary data.</text>
</comment>
<evidence type="ECO:0000313" key="2">
    <source>
        <dbReference type="EMBL" id="OBY10618.1"/>
    </source>
</evidence>
<dbReference type="OrthoDB" id="9775804at2"/>
<reference evidence="2 3" key="1">
    <citation type="submission" date="2016-06" db="EMBL/GenBank/DDBJ databases">
        <authorList>
            <person name="Kjaerup R.B."/>
            <person name="Dalgaard T.S."/>
            <person name="Juul-Madsen H.R."/>
        </authorList>
    </citation>
    <scope>NUCLEOTIDE SEQUENCE [LARGE SCALE GENOMIC DNA]</scope>
    <source>
        <strain evidence="2 3">373-A1</strain>
    </source>
</reference>
<dbReference type="AlphaFoldDB" id="A0A1B8RP79"/>
<dbReference type="SUPFAM" id="SSF55729">
    <property type="entry name" value="Acyl-CoA N-acyltransferases (Nat)"/>
    <property type="match status" value="1"/>
</dbReference>
<evidence type="ECO:0000259" key="1">
    <source>
        <dbReference type="PROSITE" id="PS51186"/>
    </source>
</evidence>
<gene>
    <name evidence="2" type="ORF">CP373A1_08905</name>
</gene>
<organism evidence="2 3">
    <name type="scientific">Clostridium paraputrificum</name>
    <dbReference type="NCBI Taxonomy" id="29363"/>
    <lineage>
        <taxon>Bacteria</taxon>
        <taxon>Bacillati</taxon>
        <taxon>Bacillota</taxon>
        <taxon>Clostridia</taxon>
        <taxon>Eubacteriales</taxon>
        <taxon>Clostridiaceae</taxon>
        <taxon>Clostridium</taxon>
    </lineage>
</organism>
<evidence type="ECO:0000313" key="3">
    <source>
        <dbReference type="Proteomes" id="UP000092714"/>
    </source>
</evidence>
<dbReference type="InterPro" id="IPR016181">
    <property type="entry name" value="Acyl_CoA_acyltransferase"/>
</dbReference>
<accession>A0A1B8RP79</accession>
<keyword evidence="3" id="KW-1185">Reference proteome</keyword>
<name>A0A1B8RP79_9CLOT</name>
<dbReference type="InterPro" id="IPR000182">
    <property type="entry name" value="GNAT_dom"/>
</dbReference>
<keyword evidence="2" id="KW-0808">Transferase</keyword>
<protein>
    <submittedName>
        <fullName evidence="2">Acetyltransferase</fullName>
    </submittedName>
</protein>
<dbReference type="EMBL" id="MAPZ01000019">
    <property type="protein sequence ID" value="OBY10618.1"/>
    <property type="molecule type" value="Genomic_DNA"/>
</dbReference>
<dbReference type="GO" id="GO:0016747">
    <property type="term" value="F:acyltransferase activity, transferring groups other than amino-acyl groups"/>
    <property type="evidence" value="ECO:0007669"/>
    <property type="project" value="InterPro"/>
</dbReference>
<dbReference type="Gene3D" id="3.40.630.30">
    <property type="match status" value="1"/>
</dbReference>
<dbReference type="Proteomes" id="UP000092714">
    <property type="component" value="Unassembled WGS sequence"/>
</dbReference>
<dbReference type="PROSITE" id="PS51186">
    <property type="entry name" value="GNAT"/>
    <property type="match status" value="1"/>
</dbReference>
<dbReference type="RefSeq" id="WP_065254504.1">
    <property type="nucleotide sequence ID" value="NZ_CABHIH010000002.1"/>
</dbReference>
<proteinExistence type="predicted"/>
<sequence length="145" mass="16945">MEYRELNETHLKDMATLFVKAFNTYPWNEEWTEEIAYKRLAQMINCEGFYGMVAVKDSQIIGMIFGRQEQYYNGAIFEIKEFCVDVTLGIKGLGTQVYNVFENKLKEMKIKEIVLNTCRSDKTIGFYEKQGFKVSDSIVVMNKKV</sequence>